<keyword evidence="1" id="KW-0812">Transmembrane</keyword>
<protein>
    <submittedName>
        <fullName evidence="2">Uncharacterized protein</fullName>
    </submittedName>
</protein>
<keyword evidence="3" id="KW-1185">Reference proteome</keyword>
<comment type="caution">
    <text evidence="2">The sequence shown here is derived from an EMBL/GenBank/DDBJ whole genome shotgun (WGS) entry which is preliminary data.</text>
</comment>
<gene>
    <name evidence="2" type="ORF">OB236_13235</name>
</gene>
<sequence>MKDIQKRLESNMTKRSKYTLYGSSLLYAVIIYLHIGYQWQFLALCIISLILSFVVDEPSKSYIRKLIKVFLFVLFVGSLMFIAIALLRVLAKYLFYK</sequence>
<reference evidence="2 3" key="1">
    <citation type="submission" date="2022-09" db="EMBL/GenBank/DDBJ databases">
        <authorList>
            <person name="Han X.L."/>
            <person name="Wang Q."/>
            <person name="Lu T."/>
        </authorList>
    </citation>
    <scope>NUCLEOTIDE SEQUENCE [LARGE SCALE GENOMIC DNA]</scope>
    <source>
        <strain evidence="2 3">WQ 127069</strain>
    </source>
</reference>
<feature type="transmembrane region" description="Helical" evidence="1">
    <location>
        <begin position="41"/>
        <end position="57"/>
    </location>
</feature>
<feature type="transmembrane region" description="Helical" evidence="1">
    <location>
        <begin position="69"/>
        <end position="91"/>
    </location>
</feature>
<dbReference type="EMBL" id="JAOQIO010000038">
    <property type="protein sequence ID" value="MCU6793083.1"/>
    <property type="molecule type" value="Genomic_DNA"/>
</dbReference>
<proteinExistence type="predicted"/>
<dbReference type="Proteomes" id="UP001652445">
    <property type="component" value="Unassembled WGS sequence"/>
</dbReference>
<accession>A0ABT2UEL1</accession>
<keyword evidence="1" id="KW-0472">Membrane</keyword>
<evidence type="ECO:0000256" key="1">
    <source>
        <dbReference type="SAM" id="Phobius"/>
    </source>
</evidence>
<name>A0ABT2UEL1_9BACL</name>
<evidence type="ECO:0000313" key="2">
    <source>
        <dbReference type="EMBL" id="MCU6793083.1"/>
    </source>
</evidence>
<dbReference type="RefSeq" id="WP_262684397.1">
    <property type="nucleotide sequence ID" value="NZ_JAOQIO010000038.1"/>
</dbReference>
<organism evidence="2 3">
    <name type="scientific">Paenibacillus baimaensis</name>
    <dbReference type="NCBI Taxonomy" id="2982185"/>
    <lineage>
        <taxon>Bacteria</taxon>
        <taxon>Bacillati</taxon>
        <taxon>Bacillota</taxon>
        <taxon>Bacilli</taxon>
        <taxon>Bacillales</taxon>
        <taxon>Paenibacillaceae</taxon>
        <taxon>Paenibacillus</taxon>
    </lineage>
</organism>
<evidence type="ECO:0000313" key="3">
    <source>
        <dbReference type="Proteomes" id="UP001652445"/>
    </source>
</evidence>
<keyword evidence="1" id="KW-1133">Transmembrane helix</keyword>